<evidence type="ECO:0000256" key="4">
    <source>
        <dbReference type="ARBA" id="ARBA00022833"/>
    </source>
</evidence>
<dbReference type="InterPro" id="IPR001965">
    <property type="entry name" value="Znf_PHD"/>
</dbReference>
<feature type="compositionally biased region" description="Low complexity" evidence="6">
    <location>
        <begin position="1371"/>
        <end position="1381"/>
    </location>
</feature>
<dbReference type="InterPro" id="IPR001025">
    <property type="entry name" value="BAH_dom"/>
</dbReference>
<feature type="region of interest" description="Disordered" evidence="6">
    <location>
        <begin position="1820"/>
        <end position="1914"/>
    </location>
</feature>
<feature type="region of interest" description="Disordered" evidence="6">
    <location>
        <begin position="156"/>
        <end position="182"/>
    </location>
</feature>
<dbReference type="InterPro" id="IPR011011">
    <property type="entry name" value="Znf_FYVE_PHD"/>
</dbReference>
<feature type="region of interest" description="Disordered" evidence="6">
    <location>
        <begin position="1744"/>
        <end position="1766"/>
    </location>
</feature>
<feature type="compositionally biased region" description="Polar residues" evidence="6">
    <location>
        <begin position="173"/>
        <end position="182"/>
    </location>
</feature>
<dbReference type="CDD" id="cd04370">
    <property type="entry name" value="BAH"/>
    <property type="match status" value="1"/>
</dbReference>
<feature type="compositionally biased region" description="Low complexity" evidence="6">
    <location>
        <begin position="1694"/>
        <end position="1705"/>
    </location>
</feature>
<keyword evidence="2" id="KW-0479">Metal-binding</keyword>
<feature type="region of interest" description="Disordered" evidence="6">
    <location>
        <begin position="1172"/>
        <end position="1227"/>
    </location>
</feature>
<feature type="region of interest" description="Disordered" evidence="6">
    <location>
        <begin position="347"/>
        <end position="369"/>
    </location>
</feature>
<dbReference type="SMART" id="SM00558">
    <property type="entry name" value="JmjC"/>
    <property type="match status" value="1"/>
</dbReference>
<dbReference type="GO" id="GO:0008270">
    <property type="term" value="F:zinc ion binding"/>
    <property type="evidence" value="ECO:0007669"/>
    <property type="project" value="UniProtKB-KW"/>
</dbReference>
<keyword evidence="4" id="KW-0862">Zinc</keyword>
<dbReference type="CDD" id="cd04508">
    <property type="entry name" value="Tudor_SF"/>
    <property type="match status" value="1"/>
</dbReference>
<dbReference type="Proteomes" id="UP001515480">
    <property type="component" value="Unassembled WGS sequence"/>
</dbReference>
<dbReference type="EMBL" id="JBGBPQ010000006">
    <property type="protein sequence ID" value="KAL1522560.1"/>
    <property type="molecule type" value="Genomic_DNA"/>
</dbReference>
<dbReference type="PANTHER" id="PTHR12549:SF38">
    <property type="entry name" value="JMJC DOMAIN-CONTAINING HISTONE DEMETHYLASE 2, ISOFORM A"/>
    <property type="match status" value="1"/>
</dbReference>
<feature type="compositionally biased region" description="Basic and acidic residues" evidence="6">
    <location>
        <begin position="1094"/>
        <end position="1108"/>
    </location>
</feature>
<dbReference type="GO" id="GO:0000785">
    <property type="term" value="C:chromatin"/>
    <property type="evidence" value="ECO:0007669"/>
    <property type="project" value="TreeGrafter"/>
</dbReference>
<dbReference type="SUPFAM" id="SSF57903">
    <property type="entry name" value="FYVE/PHD zinc finger"/>
    <property type="match status" value="1"/>
</dbReference>
<dbReference type="SMART" id="SM00439">
    <property type="entry name" value="BAH"/>
    <property type="match status" value="1"/>
</dbReference>
<feature type="region of interest" description="Disordered" evidence="6">
    <location>
        <begin position="878"/>
        <end position="950"/>
    </location>
</feature>
<feature type="compositionally biased region" description="Acidic residues" evidence="6">
    <location>
        <begin position="1414"/>
        <end position="1437"/>
    </location>
</feature>
<dbReference type="GO" id="GO:0032454">
    <property type="term" value="F:histone H3K9 demethylase activity"/>
    <property type="evidence" value="ECO:0007669"/>
    <property type="project" value="InterPro"/>
</dbReference>
<dbReference type="InterPro" id="IPR013083">
    <property type="entry name" value="Znf_RING/FYVE/PHD"/>
</dbReference>
<evidence type="ECO:0000313" key="9">
    <source>
        <dbReference type="EMBL" id="KAL1522560.1"/>
    </source>
</evidence>
<proteinExistence type="predicted"/>
<feature type="compositionally biased region" description="Acidic residues" evidence="6">
    <location>
        <begin position="1342"/>
        <end position="1368"/>
    </location>
</feature>
<dbReference type="Gene3D" id="2.30.30.140">
    <property type="match status" value="1"/>
</dbReference>
<dbReference type="Gene3D" id="2.60.120.650">
    <property type="entry name" value="Cupin"/>
    <property type="match status" value="1"/>
</dbReference>
<dbReference type="SUPFAM" id="SSF51197">
    <property type="entry name" value="Clavaminate synthase-like"/>
    <property type="match status" value="1"/>
</dbReference>
<dbReference type="CDD" id="cd02208">
    <property type="entry name" value="cupin_RmlC-like"/>
    <property type="match status" value="1"/>
</dbReference>
<evidence type="ECO:0000256" key="3">
    <source>
        <dbReference type="ARBA" id="ARBA00022771"/>
    </source>
</evidence>
<keyword evidence="3" id="KW-0863">Zinc-finger</keyword>
<dbReference type="Gene3D" id="2.30.30.490">
    <property type="match status" value="1"/>
</dbReference>
<feature type="region of interest" description="Disordered" evidence="6">
    <location>
        <begin position="1492"/>
        <end position="1548"/>
    </location>
</feature>
<evidence type="ECO:0000256" key="6">
    <source>
        <dbReference type="SAM" id="MobiDB-lite"/>
    </source>
</evidence>
<feature type="compositionally biased region" description="Polar residues" evidence="6">
    <location>
        <begin position="1498"/>
        <end position="1507"/>
    </location>
</feature>
<dbReference type="GO" id="GO:0006357">
    <property type="term" value="P:regulation of transcription by RNA polymerase II"/>
    <property type="evidence" value="ECO:0007669"/>
    <property type="project" value="TreeGrafter"/>
</dbReference>
<feature type="domain" description="JmjC" evidence="8">
    <location>
        <begin position="2260"/>
        <end position="2490"/>
    </location>
</feature>
<feature type="compositionally biased region" description="Basic and acidic residues" evidence="6">
    <location>
        <begin position="1839"/>
        <end position="1854"/>
    </location>
</feature>
<dbReference type="InterPro" id="IPR045109">
    <property type="entry name" value="LSDs-like"/>
</dbReference>
<feature type="region of interest" description="Disordered" evidence="6">
    <location>
        <begin position="1562"/>
        <end position="1595"/>
    </location>
</feature>
<keyword evidence="5" id="KW-0539">Nucleus</keyword>
<dbReference type="GO" id="GO:0000118">
    <property type="term" value="C:histone deacetylase complex"/>
    <property type="evidence" value="ECO:0007669"/>
    <property type="project" value="TreeGrafter"/>
</dbReference>
<dbReference type="Gene3D" id="3.30.40.10">
    <property type="entry name" value="Zinc/RING finger domain, C3HC4 (zinc finger)"/>
    <property type="match status" value="1"/>
</dbReference>
<evidence type="ECO:0000313" key="10">
    <source>
        <dbReference type="Proteomes" id="UP001515480"/>
    </source>
</evidence>
<accession>A0AB34JM31</accession>
<feature type="region of interest" description="Disordered" evidence="6">
    <location>
        <begin position="1661"/>
        <end position="1709"/>
    </location>
</feature>
<evidence type="ECO:0000256" key="5">
    <source>
        <dbReference type="ARBA" id="ARBA00023242"/>
    </source>
</evidence>
<feature type="compositionally biased region" description="Polar residues" evidence="6">
    <location>
        <begin position="1299"/>
        <end position="1310"/>
    </location>
</feature>
<feature type="region of interest" description="Disordered" evidence="6">
    <location>
        <begin position="1065"/>
        <end position="1138"/>
    </location>
</feature>
<comment type="subcellular location">
    <subcellularLocation>
        <location evidence="1">Nucleus</location>
    </subcellularLocation>
</comment>
<dbReference type="InterPro" id="IPR003347">
    <property type="entry name" value="JmjC_dom"/>
</dbReference>
<keyword evidence="10" id="KW-1185">Reference proteome</keyword>
<sequence length="2534" mass="279225">MSLLNSVEVNGHTYSVLECAYLRPWPKSSPWVARIEEILVRIANNNKVKTFLGVRWFYRRWDLLPSAVAEYPPCEDDQHEVYMSRGKLDEVACDMLEGPCRVVSSADVPDLSSFLREPDCFFYRYEYNPSQRDRCAPIFTWPGGLPISAGAPSLHKEAVSSKRAKAEEAGATSDGSGSVSSRQRAIISLQGDSAADAGQDTAAGVEDVALPGACNGKPSRRDRTREEKLLTLQAKLDAMFPPFCAVDGTWTVEFVGVIPEEGEKYEGEGCARCNVRGCDRFGLLFHLKNLMTHGSPRGGQPSKVPASRTHAAALKALLGFTPEPAPLPKEAEVAPRKVQKAKHIASKMDRETDEASEDHKNARGQGAVGPVLARQREVLQDAAGDREVRQLVAPPLPRDRHGHQESRNFMGHDGKCIHYRGMKLPFRCGQVLLLRRQLLTDNPARNVKFLGNLTGTSEEWTRPLAIAQERASHADLVLLLAFRYDDLHLSLPGGLDSNHCLHLFNHYRPEGKKMISKWETYMPVALHRTYERLMRQPLSISPQELELLRLENVFDALREKEIVRMRRLHAASGPAGSLAEAKQRTLLLVTRKWTSSIRLKLEERVLCRFADGSEWYGGKIAAAASGVFEVEYDDGDYEYDVTRDRLLSVEREAGEWSYLVSGPNTGSTHQHPWWPVTEQFVDMISVEVQPSQVPAEVCALQAAAAERYAGEGTRPWPLECLMQAEADGSSEVRKLAMAREKRQAMEEGRERELLLAESAAHREAIAADLCQPRNREAMVYMFQKLSKLFFEIVDADLRASHLEPQQPLGKQLTLRELELAELSWHEAPVAEIAEGTRQKCDVCETSIFNRHWACRVPGCEWEVCLSCHRQGERRRAARRQRAQREARGEAEPARKRTSIGRMVVPPNRAVQRPKVSSSRGQGGGGAASGEFARRGTDRPQGSQQRNPYEGTHKSLQDRIDAVFPVARTLAGEAWHEFRAALPTDGKYAGQPCATCNVVGCPMFGKIFHHKNIATHGRPRGPGTKTIVFSRQHDAAVLRIMGAIVKSSESVLSVERSLAAAHQLNVQPQPAPPDGPAAFETERAYRPKKLKVGGRKGERSTGGGEERGGGGKAFGKRKGSGQCPACRGKHRAHTCGKKLRRAGPMLTSLSPGVEGFDPERARLRHARHQAALRLAQETDHGSDDEEADRRRKRQRTVAHRDEEIVDVAESAELAQEREGETGDEDEEEEILCFCDTERHLPTNEHAFEGAWVACDRCSRWCHGECAGLTKFEAEQLEHFVCPPCQGKKAQHEDSAGRAQSAATSQAANRGITSEADGDEPPRAASPLAHPRVPQVDESREGEVEGEDVESDQEEDGEGEEGEEGDSEEDTSSRGSGSGSAEESVCEEAEDGLAHSCGESLDEAASERLSHASCEEGGEESVDEEAAEDEVVEDEAAEEEGYRYSKIDDDDDYFHMSRPAVAEVADADDHDGDEAFAVLDDEAGLDEDTAIVASMRNGKSVDSCSSNAEAESDREGSSDDEFGIDAKPESDDGTSGCEAQEGASMRSEVRNIRVNATSVVVEHASAEQGTFDRSASSRAAPERAEVALGQSIPPPGEASVSQRLLDLVVTDVPSPGDVAAESAVVRMRENAQDSQAAQLVCGQCAPDEAPAWAGLEAVGDEVEKAKPVQRRWPSWAAEKLPPSDDQEVGWDPRADAGSSRSGTTSAGEPRSGAAMALSLAPAPGAVAPSECDVGAARAAAEALTALPKPAGGGSSSRALAPTAHSRAGAPRVANPLLVVGSTVKVLREGLEGELGHVSNAKCGYYQVQLSHGRSAHFRGKELELQPGSPRSPQVAPSALKLETKRAPRPSTSKDDGSSSPFAAPWWAKQGVVDGSRKRKPTQLFGAGSFGEGARSSDGCKEESVRSSPSVRTAADGDQGLSLGASVIILKPGIHENEHATVVNMHNGYFQVQTSEGDLLNMRSKELALSRHDSEGAARKPIASVIVPRREGGSAIGSRANQPRRQTDIVVGHQVIPNRGKHMGQRGRVTASRNGYMVVLFDNGRSAYFRGKDLQRCSRGANEASVRARTDRRAGRVADRETSRPAQLAVEREEPRERVSWKSMAEEVEDHEPRHEHDYARAIKVEPSEMVDVIWRAEQLLLRFPPERSPAHPPPDFRSESLILEHSGEPSSDGWPALHLFQQRWRRGEPVVVAQLQKRLRCKWGPCGFLQRFGAEEVQMIDCRDGKNVHWLTLSNFFAGYLHPWMRARCPDTFRRMMLKLKDWPPDQDFKVKMPEYFDDLMQALPFPQYTSRDGMLNLSKYFPHQYVPPDLGPKMYNAFGRRAAWRGMDPKTPKGGHTNLHCDIADAVNVMLDVGIDDEDDSDDDEDENVLNDRELGDLRAARGAIWDIYRWEDSDAILQLLHAVARERDIEITHNPIHDQLFYLDDGLRERLAVQYGVRGWRILQRHGDCIFIPAGCPHQVRNLSSCVKVALDFVSPENAHRCVTLTNEFAKLPRGHHFSEDKLQVKAMVLHAMSHVSEALMEHQKQAEESRQHT</sequence>
<feature type="compositionally biased region" description="Basic and acidic residues" evidence="6">
    <location>
        <begin position="1403"/>
        <end position="1412"/>
    </location>
</feature>
<dbReference type="GO" id="GO:0031490">
    <property type="term" value="F:chromatin DNA binding"/>
    <property type="evidence" value="ECO:0007669"/>
    <property type="project" value="TreeGrafter"/>
</dbReference>
<feature type="region of interest" description="Disordered" evidence="6">
    <location>
        <begin position="1284"/>
        <end position="1450"/>
    </location>
</feature>
<dbReference type="PANTHER" id="PTHR12549">
    <property type="entry name" value="JMJC DOMAIN-CONTAINING HISTONE DEMETHYLATION PROTEIN"/>
    <property type="match status" value="1"/>
</dbReference>
<dbReference type="Pfam" id="PF02373">
    <property type="entry name" value="JmjC"/>
    <property type="match status" value="1"/>
</dbReference>
<evidence type="ECO:0000256" key="1">
    <source>
        <dbReference type="ARBA" id="ARBA00004123"/>
    </source>
</evidence>
<feature type="compositionally biased region" description="Basic and acidic residues" evidence="6">
    <location>
        <begin position="882"/>
        <end position="894"/>
    </location>
</feature>
<organism evidence="9 10">
    <name type="scientific">Prymnesium parvum</name>
    <name type="common">Toxic golden alga</name>
    <dbReference type="NCBI Taxonomy" id="97485"/>
    <lineage>
        <taxon>Eukaryota</taxon>
        <taxon>Haptista</taxon>
        <taxon>Haptophyta</taxon>
        <taxon>Prymnesiophyceae</taxon>
        <taxon>Prymnesiales</taxon>
        <taxon>Prymnesiaceae</taxon>
        <taxon>Prymnesium</taxon>
    </lineage>
</organism>
<protein>
    <submittedName>
        <fullName evidence="9">Uncharacterized protein</fullName>
    </submittedName>
</protein>
<dbReference type="PROSITE" id="PS51184">
    <property type="entry name" value="JMJC"/>
    <property type="match status" value="1"/>
</dbReference>
<feature type="compositionally biased region" description="Basic and acidic residues" evidence="6">
    <location>
        <begin position="156"/>
        <end position="168"/>
    </location>
</feature>
<feature type="region of interest" description="Disordered" evidence="6">
    <location>
        <begin position="2066"/>
        <end position="2094"/>
    </location>
</feature>
<feature type="compositionally biased region" description="Basic residues" evidence="6">
    <location>
        <begin position="1126"/>
        <end position="1138"/>
    </location>
</feature>
<gene>
    <name evidence="9" type="ORF">AB1Y20_017545</name>
</gene>
<dbReference type="InterPro" id="IPR043151">
    <property type="entry name" value="BAH_sf"/>
</dbReference>
<evidence type="ECO:0000256" key="2">
    <source>
        <dbReference type="ARBA" id="ARBA00022723"/>
    </source>
</evidence>
<dbReference type="GO" id="GO:0003712">
    <property type="term" value="F:transcription coregulator activity"/>
    <property type="evidence" value="ECO:0007669"/>
    <property type="project" value="TreeGrafter"/>
</dbReference>
<dbReference type="SMART" id="SM00249">
    <property type="entry name" value="PHD"/>
    <property type="match status" value="1"/>
</dbReference>
<comment type="caution">
    <text evidence="9">The sequence shown here is derived from an EMBL/GenBank/DDBJ whole genome shotgun (WGS) entry which is preliminary data.</text>
</comment>
<feature type="compositionally biased region" description="Basic and acidic residues" evidence="6">
    <location>
        <begin position="2066"/>
        <end position="2080"/>
    </location>
</feature>
<dbReference type="PROSITE" id="PS51038">
    <property type="entry name" value="BAH"/>
    <property type="match status" value="1"/>
</dbReference>
<evidence type="ECO:0000259" key="7">
    <source>
        <dbReference type="PROSITE" id="PS51038"/>
    </source>
</evidence>
<reference evidence="9 10" key="1">
    <citation type="journal article" date="2024" name="Science">
        <title>Giant polyketide synthase enzymes in the biosynthesis of giant marine polyether toxins.</title>
        <authorList>
            <person name="Fallon T.R."/>
            <person name="Shende V.V."/>
            <person name="Wierzbicki I.H."/>
            <person name="Pendleton A.L."/>
            <person name="Watervoot N.F."/>
            <person name="Auber R.P."/>
            <person name="Gonzalez D.J."/>
            <person name="Wisecaver J.H."/>
            <person name="Moore B.S."/>
        </authorList>
    </citation>
    <scope>NUCLEOTIDE SEQUENCE [LARGE SCALE GENOMIC DNA]</scope>
    <source>
        <strain evidence="9 10">12B1</strain>
    </source>
</reference>
<evidence type="ECO:0000259" key="8">
    <source>
        <dbReference type="PROSITE" id="PS51184"/>
    </source>
</evidence>
<name>A0AB34JM31_PRYPA</name>
<feature type="domain" description="BAH" evidence="7">
    <location>
        <begin position="12"/>
        <end position="138"/>
    </location>
</feature>